<feature type="domain" description="Gp5/Type VI secretion system Vgr protein OB-fold" evidence="5">
    <location>
        <begin position="420"/>
        <end position="487"/>
    </location>
</feature>
<dbReference type="Gene3D" id="3.55.50.10">
    <property type="entry name" value="Baseplate protein-like domains"/>
    <property type="match status" value="1"/>
</dbReference>
<reference evidence="7" key="1">
    <citation type="submission" date="2024-05" db="EMBL/GenBank/DDBJ databases">
        <title>Planctomycetes of the genus Singulisphaera possess chitinolytic capabilities.</title>
        <authorList>
            <person name="Ivanova A."/>
        </authorList>
    </citation>
    <scope>NUCLEOTIDE SEQUENCE</scope>
    <source>
        <strain evidence="7">Ch08T</strain>
    </source>
</reference>
<accession>A0AAU7CCP3</accession>
<dbReference type="NCBIfam" id="TIGR01646">
    <property type="entry name" value="vgr_GE"/>
    <property type="match status" value="1"/>
</dbReference>
<dbReference type="PANTHER" id="PTHR32305">
    <property type="match status" value="1"/>
</dbReference>
<dbReference type="GO" id="GO:0005576">
    <property type="term" value="C:extracellular region"/>
    <property type="evidence" value="ECO:0007669"/>
    <property type="project" value="UniProtKB-SubCell"/>
</dbReference>
<dbReference type="Gene3D" id="2.40.50.230">
    <property type="entry name" value="Gp5 N-terminal domain"/>
    <property type="match status" value="1"/>
</dbReference>
<protein>
    <submittedName>
        <fullName evidence="7">Type VI secretion system tip protein TssI/VgrG</fullName>
    </submittedName>
</protein>
<evidence type="ECO:0000259" key="5">
    <source>
        <dbReference type="Pfam" id="PF04717"/>
    </source>
</evidence>
<sequence length="1041" mass="111124">MSRPTQPDVLKVQTPLGSDALLLEKFRGHERLSAPFQFELDLLAEDETDIAFKKVLGQSVTVSLQRPNGATRYFNGIISRFSEGEIVPGPKGEPTFVRYQAVMVPKLWLLSRNVQSRNFQQMTVPDILMKVLSGLDVANRIQGQFAPRDYCAQYGESDLAFASRLMEDEGIFYYFEHSSSGHQMILANTPQAHPEVDSPSRVVYERIVGGTRKDERVTAWTKSQEIRSGKSTLWDFCFEMPDKPLKSTRQTAASATAGAVEHSLQVGNNDQLEIYEYPGGFAGRFDGIGAGGNEQQADLSKIFDDGTRTVGIRMQEEAAAGLRIEGQGGCRQFSAGAKFTLQGHRNGDGPYVLTEVKHEASLEGSYTTGSPASLLYHNTFQCIPFDLPFRPARTTPKPRVEGPQTAVVVGPSGDDPIFCDKYGRVKVQFRWDRQGQFNADSSCWIRVAQPWAGSNWGAITLPRIGQEVVVGFLEGDPDEPMILGSVYNAVQMPPFPLPDQKTQSGFKTRTVGSGASQPNFSGIRFEDTQGGEFVHIHSERDMSHSTEGSMYVNVASQKHEHVGSFHSRQVGSVIPGVNHAAWPSSGSSGAGGGGQEMDTDWQPTIGTTPAMNLDLTVGWHRNSTLGLYSWNLVGQISSTKINPLALLSIAPSTVVAEGLTSGLGSLVQGFSTAAQAANIDVILGGNVAIQYGPKFEVRRGTAPFCVTPSNSTASGIIAAVFASLYSAFNIGEIFLAAAAPSMSSDQQWGELAGVWVVNDLILGAWIYAEALANSVTREFATVAELKQLTTQVTSLDTGTTYLANRLRLSQSITNEQFREFRARVRATGDEGAAVDISGCHVETADVLYSLNAPSICLVSALEPTNDGPSLITIQALGNEEIDGIVLVCGSGMSVVQGGAMAWLRVETEAEIGSVTADCGADGTLTLQSGITQEPNCIEMAPEGITASSALMITVESEESSVKVDPVGVTTSAAESTISVTAEAITLTVAESVLAITAEGITISCGASAIEITAEGIVISGPMVDVTGDTEVGITGAAITIT</sequence>
<feature type="region of interest" description="Disordered" evidence="4">
    <location>
        <begin position="581"/>
        <end position="604"/>
    </location>
</feature>
<gene>
    <name evidence="7" type="primary">tssI</name>
    <name evidence="7" type="ORF">V5E97_32125</name>
</gene>
<dbReference type="NCBIfam" id="TIGR03361">
    <property type="entry name" value="VI_Rhs_Vgr"/>
    <property type="match status" value="1"/>
</dbReference>
<evidence type="ECO:0000256" key="4">
    <source>
        <dbReference type="SAM" id="MobiDB-lite"/>
    </source>
</evidence>
<dbReference type="InterPro" id="IPR054030">
    <property type="entry name" value="Gp5_Vgr_C"/>
</dbReference>
<feature type="region of interest" description="Disordered" evidence="4">
    <location>
        <begin position="501"/>
        <end position="522"/>
    </location>
</feature>
<dbReference type="RefSeq" id="WP_406695663.1">
    <property type="nucleotide sequence ID" value="NZ_CP155447.1"/>
</dbReference>
<evidence type="ECO:0000256" key="3">
    <source>
        <dbReference type="ARBA" id="ARBA00022525"/>
    </source>
</evidence>
<dbReference type="Pfam" id="PF22178">
    <property type="entry name" value="Gp5_trimer_C"/>
    <property type="match status" value="1"/>
</dbReference>
<dbReference type="Gene3D" id="4.10.220.110">
    <property type="match status" value="1"/>
</dbReference>
<dbReference type="InterPro" id="IPR006533">
    <property type="entry name" value="T6SS_Vgr_RhsGE"/>
</dbReference>
<evidence type="ECO:0000313" key="7">
    <source>
        <dbReference type="EMBL" id="XBH02922.1"/>
    </source>
</evidence>
<dbReference type="InterPro" id="IPR006531">
    <property type="entry name" value="Gp5/Vgr_OB"/>
</dbReference>
<proteinExistence type="inferred from homology"/>
<evidence type="ECO:0000256" key="1">
    <source>
        <dbReference type="ARBA" id="ARBA00004613"/>
    </source>
</evidence>
<dbReference type="SUPFAM" id="SSF69349">
    <property type="entry name" value="Phage fibre proteins"/>
    <property type="match status" value="1"/>
</dbReference>
<organism evidence="7">
    <name type="scientific">Singulisphaera sp. Ch08</name>
    <dbReference type="NCBI Taxonomy" id="3120278"/>
    <lineage>
        <taxon>Bacteria</taxon>
        <taxon>Pseudomonadati</taxon>
        <taxon>Planctomycetota</taxon>
        <taxon>Planctomycetia</taxon>
        <taxon>Isosphaerales</taxon>
        <taxon>Isosphaeraceae</taxon>
        <taxon>Singulisphaera</taxon>
    </lineage>
</organism>
<dbReference type="PANTHER" id="PTHR32305:SF15">
    <property type="entry name" value="PROTEIN RHSA-RELATED"/>
    <property type="match status" value="1"/>
</dbReference>
<evidence type="ECO:0000259" key="6">
    <source>
        <dbReference type="Pfam" id="PF22178"/>
    </source>
</evidence>
<dbReference type="Pfam" id="PF05954">
    <property type="entry name" value="Phage_GPD"/>
    <property type="match status" value="1"/>
</dbReference>
<comment type="similarity">
    <text evidence="2">Belongs to the VgrG protein family.</text>
</comment>
<dbReference type="Pfam" id="PF04717">
    <property type="entry name" value="Phage_base_V"/>
    <property type="match status" value="1"/>
</dbReference>
<dbReference type="AlphaFoldDB" id="A0AAU7CCP3"/>
<name>A0AAU7CCP3_9BACT</name>
<dbReference type="InterPro" id="IPR037026">
    <property type="entry name" value="Vgr_OB-fold_dom_sf"/>
</dbReference>
<feature type="compositionally biased region" description="Polar residues" evidence="4">
    <location>
        <begin position="501"/>
        <end position="520"/>
    </location>
</feature>
<dbReference type="EMBL" id="CP155447">
    <property type="protein sequence ID" value="XBH02922.1"/>
    <property type="molecule type" value="Genomic_DNA"/>
</dbReference>
<evidence type="ECO:0000256" key="2">
    <source>
        <dbReference type="ARBA" id="ARBA00005558"/>
    </source>
</evidence>
<dbReference type="Gene3D" id="2.30.110.50">
    <property type="match status" value="1"/>
</dbReference>
<dbReference type="InterPro" id="IPR017847">
    <property type="entry name" value="T6SS_RhsGE_Vgr_subset"/>
</dbReference>
<keyword evidence="3" id="KW-0964">Secreted</keyword>
<feature type="domain" description="Gp5/Type VI secretion system Vgr C-terminal trimerisation" evidence="6">
    <location>
        <begin position="504"/>
        <end position="571"/>
    </location>
</feature>
<comment type="subcellular location">
    <subcellularLocation>
        <location evidence="1">Secreted</location>
    </subcellularLocation>
</comment>
<dbReference type="InterPro" id="IPR050708">
    <property type="entry name" value="T6SS_VgrG/RHS"/>
</dbReference>
<dbReference type="SUPFAM" id="SSF69279">
    <property type="entry name" value="Phage tail proteins"/>
    <property type="match status" value="2"/>
</dbReference>
<dbReference type="SUPFAM" id="SSF69255">
    <property type="entry name" value="gp5 N-terminal domain-like"/>
    <property type="match status" value="1"/>
</dbReference>